<feature type="compositionally biased region" description="Gly residues" evidence="1">
    <location>
        <begin position="248"/>
        <end position="262"/>
    </location>
</feature>
<feature type="compositionally biased region" description="Low complexity" evidence="1">
    <location>
        <begin position="460"/>
        <end position="480"/>
    </location>
</feature>
<sequence>MAPNSSPGSSPPEVAGLRSYWQDIQPLGDRGRTTWTQKAVVPWRVDWQEALGYARRFYNHVSVFPNASTDSTGTCLAAVLVALFQEPNEDGNLSHTKSVITICTIPRGDRNDRITGWYGRLWGPNGGHPEWRDKCYHWGLDDKGPEMNFASDLHAEDLAINLMLGFKAVAAEVGQPVHWLDDMSMVIYGKFGSNQPGQVIPCRGGRRKRPSCQNVLDRMGIQWRFGTIPPRPPTPEPQLPRYPDNWRGGNGGSGGSDGGGSNRGHNASSISTPIYDSWLEFFSQFDYDGRSSSSQRSKSSSHPVTKTGKTPVRSSPSKNSVSLSSSLAKMSLSGGTAQQRSISSSAVDPRANGATAGKTIKERVANPAAAGTGSQGGAVGAAKITNTTHPGPCGKVATGITEKPQATESIPVSQAPHAVKTVKKSLAPPALASSYVRRVARDDRKLAGSETSPGPAPRCSGSNVVGQQQKQVSGKKATAR</sequence>
<dbReference type="AlphaFoldDB" id="A0AAN7CJK9"/>
<evidence type="ECO:0000313" key="3">
    <source>
        <dbReference type="Proteomes" id="UP001303647"/>
    </source>
</evidence>
<evidence type="ECO:0000256" key="1">
    <source>
        <dbReference type="SAM" id="MobiDB-lite"/>
    </source>
</evidence>
<proteinExistence type="predicted"/>
<protein>
    <submittedName>
        <fullName evidence="2">Uncharacterized protein</fullName>
    </submittedName>
</protein>
<feature type="region of interest" description="Disordered" evidence="1">
    <location>
        <begin position="289"/>
        <end position="480"/>
    </location>
</feature>
<feature type="compositionally biased region" description="Low complexity" evidence="1">
    <location>
        <begin position="290"/>
        <end position="301"/>
    </location>
</feature>
<gene>
    <name evidence="2" type="ORF">C7999DRAFT_36420</name>
</gene>
<organism evidence="2 3">
    <name type="scientific">Corynascus novoguineensis</name>
    <dbReference type="NCBI Taxonomy" id="1126955"/>
    <lineage>
        <taxon>Eukaryota</taxon>
        <taxon>Fungi</taxon>
        <taxon>Dikarya</taxon>
        <taxon>Ascomycota</taxon>
        <taxon>Pezizomycotina</taxon>
        <taxon>Sordariomycetes</taxon>
        <taxon>Sordariomycetidae</taxon>
        <taxon>Sordariales</taxon>
        <taxon>Chaetomiaceae</taxon>
        <taxon>Corynascus</taxon>
    </lineage>
</organism>
<keyword evidence="3" id="KW-1185">Reference proteome</keyword>
<dbReference type="Proteomes" id="UP001303647">
    <property type="component" value="Unassembled WGS sequence"/>
</dbReference>
<reference evidence="2" key="2">
    <citation type="submission" date="2023-05" db="EMBL/GenBank/DDBJ databases">
        <authorList>
            <consortium name="Lawrence Berkeley National Laboratory"/>
            <person name="Steindorff A."/>
            <person name="Hensen N."/>
            <person name="Bonometti L."/>
            <person name="Westerberg I."/>
            <person name="Brannstrom I.O."/>
            <person name="Guillou S."/>
            <person name="Cros-Aarteil S."/>
            <person name="Calhoun S."/>
            <person name="Haridas S."/>
            <person name="Kuo A."/>
            <person name="Mondo S."/>
            <person name="Pangilinan J."/>
            <person name="Riley R."/>
            <person name="Labutti K."/>
            <person name="Andreopoulos B."/>
            <person name="Lipzen A."/>
            <person name="Chen C."/>
            <person name="Yanf M."/>
            <person name="Daum C."/>
            <person name="Ng V."/>
            <person name="Clum A."/>
            <person name="Ohm R."/>
            <person name="Martin F."/>
            <person name="Silar P."/>
            <person name="Natvig D."/>
            <person name="Lalanne C."/>
            <person name="Gautier V."/>
            <person name="Ament-Velasquez S.L."/>
            <person name="Kruys A."/>
            <person name="Hutchinson M.I."/>
            <person name="Powell A.J."/>
            <person name="Barry K."/>
            <person name="Miller A.N."/>
            <person name="Grigoriev I.V."/>
            <person name="Debuchy R."/>
            <person name="Gladieux P."/>
            <person name="Thoren M.H."/>
            <person name="Johannesson H."/>
        </authorList>
    </citation>
    <scope>NUCLEOTIDE SEQUENCE</scope>
    <source>
        <strain evidence="2">CBS 359.72</strain>
    </source>
</reference>
<evidence type="ECO:0000313" key="2">
    <source>
        <dbReference type="EMBL" id="KAK4243255.1"/>
    </source>
</evidence>
<reference evidence="2" key="1">
    <citation type="journal article" date="2023" name="Mol. Phylogenet. Evol.">
        <title>Genome-scale phylogeny and comparative genomics of the fungal order Sordariales.</title>
        <authorList>
            <person name="Hensen N."/>
            <person name="Bonometti L."/>
            <person name="Westerberg I."/>
            <person name="Brannstrom I.O."/>
            <person name="Guillou S."/>
            <person name="Cros-Aarteil S."/>
            <person name="Calhoun S."/>
            <person name="Haridas S."/>
            <person name="Kuo A."/>
            <person name="Mondo S."/>
            <person name="Pangilinan J."/>
            <person name="Riley R."/>
            <person name="LaButti K."/>
            <person name="Andreopoulos B."/>
            <person name="Lipzen A."/>
            <person name="Chen C."/>
            <person name="Yan M."/>
            <person name="Daum C."/>
            <person name="Ng V."/>
            <person name="Clum A."/>
            <person name="Steindorff A."/>
            <person name="Ohm R.A."/>
            <person name="Martin F."/>
            <person name="Silar P."/>
            <person name="Natvig D.O."/>
            <person name="Lalanne C."/>
            <person name="Gautier V."/>
            <person name="Ament-Velasquez S.L."/>
            <person name="Kruys A."/>
            <person name="Hutchinson M.I."/>
            <person name="Powell A.J."/>
            <person name="Barry K."/>
            <person name="Miller A.N."/>
            <person name="Grigoriev I.V."/>
            <person name="Debuchy R."/>
            <person name="Gladieux P."/>
            <person name="Hiltunen Thoren M."/>
            <person name="Johannesson H."/>
        </authorList>
    </citation>
    <scope>NUCLEOTIDE SEQUENCE</scope>
    <source>
        <strain evidence="2">CBS 359.72</strain>
    </source>
</reference>
<name>A0AAN7CJK9_9PEZI</name>
<feature type="compositionally biased region" description="Pro residues" evidence="1">
    <location>
        <begin position="229"/>
        <end position="240"/>
    </location>
</feature>
<feature type="compositionally biased region" description="Polar residues" evidence="1">
    <location>
        <begin position="334"/>
        <end position="346"/>
    </location>
</feature>
<dbReference type="EMBL" id="MU857842">
    <property type="protein sequence ID" value="KAK4243255.1"/>
    <property type="molecule type" value="Genomic_DNA"/>
</dbReference>
<accession>A0AAN7CJK9</accession>
<feature type="region of interest" description="Disordered" evidence="1">
    <location>
        <begin position="223"/>
        <end position="268"/>
    </location>
</feature>
<feature type="compositionally biased region" description="Low complexity" evidence="1">
    <location>
        <begin position="314"/>
        <end position="333"/>
    </location>
</feature>
<comment type="caution">
    <text evidence="2">The sequence shown here is derived from an EMBL/GenBank/DDBJ whole genome shotgun (WGS) entry which is preliminary data.</text>
</comment>